<keyword evidence="3" id="KW-1185">Reference proteome</keyword>
<dbReference type="AlphaFoldDB" id="A0A9X9PYR1"/>
<evidence type="ECO:0000313" key="2">
    <source>
        <dbReference type="EMBL" id="VCW78038.1"/>
    </source>
</evidence>
<name>A0A9X9PYR1_GULGU</name>
<proteinExistence type="predicted"/>
<reference evidence="2 3" key="1">
    <citation type="submission" date="2018-10" db="EMBL/GenBank/DDBJ databases">
        <authorList>
            <person name="Ekblom R."/>
            <person name="Jareborg N."/>
        </authorList>
    </citation>
    <scope>NUCLEOTIDE SEQUENCE [LARGE SCALE GENOMIC DNA]</scope>
    <source>
        <tissue evidence="2">Muscle</tissue>
    </source>
</reference>
<organism evidence="2 3">
    <name type="scientific">Gulo gulo</name>
    <name type="common">Wolverine</name>
    <name type="synonym">Gluton</name>
    <dbReference type="NCBI Taxonomy" id="48420"/>
    <lineage>
        <taxon>Eukaryota</taxon>
        <taxon>Metazoa</taxon>
        <taxon>Chordata</taxon>
        <taxon>Craniata</taxon>
        <taxon>Vertebrata</taxon>
        <taxon>Euteleostomi</taxon>
        <taxon>Mammalia</taxon>
        <taxon>Eutheria</taxon>
        <taxon>Laurasiatheria</taxon>
        <taxon>Carnivora</taxon>
        <taxon>Caniformia</taxon>
        <taxon>Musteloidea</taxon>
        <taxon>Mustelidae</taxon>
        <taxon>Guloninae</taxon>
        <taxon>Gulo</taxon>
    </lineage>
</organism>
<gene>
    <name evidence="2" type="ORF">BN2614_LOCUS1</name>
</gene>
<accession>A0A9X9PYR1</accession>
<dbReference type="Proteomes" id="UP000269945">
    <property type="component" value="Unassembled WGS sequence"/>
</dbReference>
<sequence length="83" mass="8779">RLRAFSLVEVRFLSTGSPAVRVGGPAFPCSLISVPRGAMEREQEKEEKPDSGSFQRVPAKSGRGSGAVLPSAKPPGDLKKLCV</sequence>
<evidence type="ECO:0000313" key="3">
    <source>
        <dbReference type="Proteomes" id="UP000269945"/>
    </source>
</evidence>
<protein>
    <submittedName>
        <fullName evidence="2">Uncharacterized protein</fullName>
    </submittedName>
</protein>
<evidence type="ECO:0000256" key="1">
    <source>
        <dbReference type="SAM" id="MobiDB-lite"/>
    </source>
</evidence>
<feature type="non-terminal residue" evidence="2">
    <location>
        <position position="83"/>
    </location>
</feature>
<comment type="caution">
    <text evidence="2">The sequence shown here is derived from an EMBL/GenBank/DDBJ whole genome shotgun (WGS) entry which is preliminary data.</text>
</comment>
<dbReference type="EMBL" id="CYRY02009791">
    <property type="protein sequence ID" value="VCW78038.1"/>
    <property type="molecule type" value="Genomic_DNA"/>
</dbReference>
<feature type="region of interest" description="Disordered" evidence="1">
    <location>
        <begin position="37"/>
        <end position="83"/>
    </location>
</feature>
<feature type="compositionally biased region" description="Basic and acidic residues" evidence="1">
    <location>
        <begin position="38"/>
        <end position="50"/>
    </location>
</feature>